<protein>
    <recommendedName>
        <fullName evidence="3">Reverse transcriptase domain-containing protein</fullName>
    </recommendedName>
</protein>
<gene>
    <name evidence="1" type="ORF">Tco_1032095</name>
</gene>
<organism evidence="1 2">
    <name type="scientific">Tanacetum coccineum</name>
    <dbReference type="NCBI Taxonomy" id="301880"/>
    <lineage>
        <taxon>Eukaryota</taxon>
        <taxon>Viridiplantae</taxon>
        <taxon>Streptophyta</taxon>
        <taxon>Embryophyta</taxon>
        <taxon>Tracheophyta</taxon>
        <taxon>Spermatophyta</taxon>
        <taxon>Magnoliopsida</taxon>
        <taxon>eudicotyledons</taxon>
        <taxon>Gunneridae</taxon>
        <taxon>Pentapetalae</taxon>
        <taxon>asterids</taxon>
        <taxon>campanulids</taxon>
        <taxon>Asterales</taxon>
        <taxon>Asteraceae</taxon>
        <taxon>Asteroideae</taxon>
        <taxon>Anthemideae</taxon>
        <taxon>Anthemidinae</taxon>
        <taxon>Tanacetum</taxon>
    </lineage>
</organism>
<comment type="caution">
    <text evidence="1">The sequence shown here is derived from an EMBL/GenBank/DDBJ whole genome shotgun (WGS) entry which is preliminary data.</text>
</comment>
<evidence type="ECO:0008006" key="3">
    <source>
        <dbReference type="Google" id="ProtNLM"/>
    </source>
</evidence>
<accession>A0ABQ5GBP3</accession>
<evidence type="ECO:0000313" key="1">
    <source>
        <dbReference type="EMBL" id="GJT72809.1"/>
    </source>
</evidence>
<name>A0ABQ5GBP3_9ASTR</name>
<dbReference type="Proteomes" id="UP001151760">
    <property type="component" value="Unassembled WGS sequence"/>
</dbReference>
<reference evidence="1" key="2">
    <citation type="submission" date="2022-01" db="EMBL/GenBank/DDBJ databases">
        <authorList>
            <person name="Yamashiro T."/>
            <person name="Shiraishi A."/>
            <person name="Satake H."/>
            <person name="Nakayama K."/>
        </authorList>
    </citation>
    <scope>NUCLEOTIDE SEQUENCE</scope>
</reference>
<sequence length="461" mass="51072">MLWQFLVFMMMRIFVLYLTCPRFWPRPRLLDWGDMMAYSMDFRPMYSDRGLRSRAQCFMDPYAAAIIRSRGTFADLSVVNESTTEPVDTLATVDVESVVDGGASQVPLPGVEPNCFDINLFNRLRMIKCIPLKLRLGFAKIFRSALENVLRCLGDLSSWVQLLILLTEFNDDLVLTSSGVAPSTPDTLHGLEAKHTYAPPLTLSSSPLGVDALFVHKDMVLNRIRSFPKGTSCGRDGLRAQHLADILGGTASAVADDLLGSIIGPGGGLHPIAVGTVWRRFISKVASSSVGSLSLRVTRLGFLCIWWILRMLSILSIGVYYFRKLGSGVQQEDPLGPLLFALALHPLVHAINQSCELTLQDWYLDDGTINGDTLMVVKALDIIITDGPTRCLILNVDKTELFWTMEDPRGFCLDLALKRVSKTISLMEAVHKLHDPQFEFDPALRTSLKKIFTASGPGFGD</sequence>
<reference evidence="1" key="1">
    <citation type="journal article" date="2022" name="Int. J. Mol. Sci.">
        <title>Draft Genome of Tanacetum Coccineum: Genomic Comparison of Closely Related Tanacetum-Family Plants.</title>
        <authorList>
            <person name="Yamashiro T."/>
            <person name="Shiraishi A."/>
            <person name="Nakayama K."/>
            <person name="Satake H."/>
        </authorList>
    </citation>
    <scope>NUCLEOTIDE SEQUENCE</scope>
</reference>
<proteinExistence type="predicted"/>
<evidence type="ECO:0000313" key="2">
    <source>
        <dbReference type="Proteomes" id="UP001151760"/>
    </source>
</evidence>
<dbReference type="EMBL" id="BQNB010018293">
    <property type="protein sequence ID" value="GJT72809.1"/>
    <property type="molecule type" value="Genomic_DNA"/>
</dbReference>
<keyword evidence="2" id="KW-1185">Reference proteome</keyword>